<evidence type="ECO:0000313" key="1">
    <source>
        <dbReference type="EMBL" id="GFJ77372.1"/>
    </source>
</evidence>
<sequence length="665" mass="73294">MLFFLSYARTATPDGDVLRFFADLSAEVRLFTGEAEDAEVGFVDIGRGASWSEPAVEALSTCAVFVALCSPEYFRQPVCGKEWGVFAARLGAYQRAYHQPAPALLPVLWAPTSFPPVGLGPYTDLQFGPAYPKIGLRAVARSQADRDDYLETVTALAQRIVSTASSYPMPESIPRPQFDEAFEVFAVWSPPAATDDAAARASEARAIVLEAFAAASRPIQPTEVAELLVPGPVWVCTASQPDPGELTRFQDELSVGRTGYFVHAEDLDRPLEEFLDRLRMSGRAVVSVPLRELHAALEDGRAGFFLSELDRGSGSRVNLFDHKTALTEGRFLFGRDAILNTVGTVVDRGEHVLITGLRKVGKTSVLNVLRQHLVGLPVCKVDLQQFNRRSPDEYWPGVLFRLMVQAFDRWGGAGGQRWPFVTIAPATGSDLKRELDLRFAHPDSPARLVVMLDEVEIVFPRRDEPVAAGRWVDAMGALRALSQDDRRVVVVGAGLRPDAVYANELGDARLNPFFGLFQELPLPLLDRPALADMVYTLAGEMGVDTTAPSFVEGLFEMTGGHPFLARTIAAEAYRTRYHPSRLGAADLHQAAERLEQDYTIGRFLEGNIWQLMTFPERQLMRGAPVHSGERGAAEARLRAQGLLDGGRPRIGLLERWIRNTQPLDR</sequence>
<dbReference type="AlphaFoldDB" id="A0A6V8JXD4"/>
<organism evidence="1 2">
    <name type="scientific">Phytohabitans houttuyneae</name>
    <dbReference type="NCBI Taxonomy" id="1076126"/>
    <lineage>
        <taxon>Bacteria</taxon>
        <taxon>Bacillati</taxon>
        <taxon>Actinomycetota</taxon>
        <taxon>Actinomycetes</taxon>
        <taxon>Micromonosporales</taxon>
        <taxon>Micromonosporaceae</taxon>
    </lineage>
</organism>
<reference evidence="1 2" key="2">
    <citation type="submission" date="2020-03" db="EMBL/GenBank/DDBJ databases">
        <authorList>
            <person name="Ichikawa N."/>
            <person name="Kimura A."/>
            <person name="Kitahashi Y."/>
            <person name="Uohara A."/>
        </authorList>
    </citation>
    <scope>NUCLEOTIDE SEQUENCE [LARGE SCALE GENOMIC DNA]</scope>
    <source>
        <strain evidence="1 2">NBRC 108639</strain>
    </source>
</reference>
<dbReference type="EMBL" id="BLPF01000001">
    <property type="protein sequence ID" value="GFJ77372.1"/>
    <property type="molecule type" value="Genomic_DNA"/>
</dbReference>
<dbReference type="Proteomes" id="UP000482800">
    <property type="component" value="Unassembled WGS sequence"/>
</dbReference>
<protein>
    <recommendedName>
        <fullName evidence="3">TIR domain-containing protein</fullName>
    </recommendedName>
</protein>
<dbReference type="InterPro" id="IPR035897">
    <property type="entry name" value="Toll_tir_struct_dom_sf"/>
</dbReference>
<dbReference type="InterPro" id="IPR047603">
    <property type="entry name" value="FxsC_N"/>
</dbReference>
<dbReference type="RefSeq" id="WP_173054754.1">
    <property type="nucleotide sequence ID" value="NZ_BAABGO010000067.1"/>
</dbReference>
<accession>A0A6V8JXD4</accession>
<dbReference type="Gene3D" id="3.40.50.10140">
    <property type="entry name" value="Toll/interleukin-1 receptor homology (TIR) domain"/>
    <property type="match status" value="1"/>
</dbReference>
<comment type="caution">
    <text evidence="1">The sequence shown here is derived from an EMBL/GenBank/DDBJ whole genome shotgun (WGS) entry which is preliminary data.</text>
</comment>
<dbReference type="SUPFAM" id="SSF52540">
    <property type="entry name" value="P-loop containing nucleoside triphosphate hydrolases"/>
    <property type="match status" value="1"/>
</dbReference>
<evidence type="ECO:0000313" key="2">
    <source>
        <dbReference type="Proteomes" id="UP000482800"/>
    </source>
</evidence>
<dbReference type="NCBIfam" id="NF040588">
    <property type="entry name" value="FxsC_Nterm"/>
    <property type="match status" value="1"/>
</dbReference>
<proteinExistence type="predicted"/>
<gene>
    <name evidence="1" type="ORF">Phou_015520</name>
</gene>
<dbReference type="Gene3D" id="3.40.50.300">
    <property type="entry name" value="P-loop containing nucleotide triphosphate hydrolases"/>
    <property type="match status" value="1"/>
</dbReference>
<reference evidence="1 2" key="1">
    <citation type="submission" date="2020-03" db="EMBL/GenBank/DDBJ databases">
        <title>Whole genome shotgun sequence of Phytohabitans houttuyneae NBRC 108639.</title>
        <authorList>
            <person name="Komaki H."/>
            <person name="Tamura T."/>
        </authorList>
    </citation>
    <scope>NUCLEOTIDE SEQUENCE [LARGE SCALE GENOMIC DNA]</scope>
    <source>
        <strain evidence="1 2">NBRC 108639</strain>
    </source>
</reference>
<keyword evidence="2" id="KW-1185">Reference proteome</keyword>
<name>A0A6V8JXD4_9ACTN</name>
<evidence type="ECO:0008006" key="3">
    <source>
        <dbReference type="Google" id="ProtNLM"/>
    </source>
</evidence>
<dbReference type="InterPro" id="IPR027417">
    <property type="entry name" value="P-loop_NTPase"/>
</dbReference>